<evidence type="ECO:0000256" key="2">
    <source>
        <dbReference type="ARBA" id="ARBA00012438"/>
    </source>
</evidence>
<evidence type="ECO:0000256" key="4">
    <source>
        <dbReference type="ARBA" id="ARBA00022777"/>
    </source>
</evidence>
<gene>
    <name evidence="7" type="ORF">QJ036_08115</name>
</gene>
<dbReference type="SMART" id="SM00387">
    <property type="entry name" value="HATPase_c"/>
    <property type="match status" value="1"/>
</dbReference>
<reference evidence="7 8" key="1">
    <citation type="submission" date="2023-05" db="EMBL/GenBank/DDBJ databases">
        <title>[ruminococcus] sp. nov., isolated from a pig farm feces dump.</title>
        <authorList>
            <person name="Chang Y.-H."/>
        </authorList>
    </citation>
    <scope>NUCLEOTIDE SEQUENCE [LARGE SCALE GENOMIC DNA]</scope>
    <source>
        <strain evidence="7 8">YH-rum2234</strain>
    </source>
</reference>
<dbReference type="Gene3D" id="3.30.565.10">
    <property type="entry name" value="Histidine kinase-like ATPase, C-terminal domain"/>
    <property type="match status" value="1"/>
</dbReference>
<dbReference type="GO" id="GO:0004673">
    <property type="term" value="F:protein histidine kinase activity"/>
    <property type="evidence" value="ECO:0007669"/>
    <property type="project" value="UniProtKB-EC"/>
</dbReference>
<accession>A0AAP4BCX0</accession>
<protein>
    <recommendedName>
        <fullName evidence="2">histidine kinase</fullName>
        <ecNumber evidence="2">2.7.13.3</ecNumber>
    </recommendedName>
</protein>
<dbReference type="InterPro" id="IPR036890">
    <property type="entry name" value="HATPase_C_sf"/>
</dbReference>
<evidence type="ECO:0000259" key="6">
    <source>
        <dbReference type="PROSITE" id="PS50109"/>
    </source>
</evidence>
<organism evidence="7 8">
    <name type="scientific">Fusibacillus kribbianus</name>
    <dbReference type="NCBI Taxonomy" id="3044208"/>
    <lineage>
        <taxon>Bacteria</taxon>
        <taxon>Bacillati</taxon>
        <taxon>Bacillota</taxon>
        <taxon>Clostridia</taxon>
        <taxon>Lachnospirales</taxon>
        <taxon>Lachnospiraceae</taxon>
        <taxon>Fusibacillus</taxon>
    </lineage>
</organism>
<comment type="catalytic activity">
    <reaction evidence="1">
        <text>ATP + protein L-histidine = ADP + protein N-phospho-L-histidine.</text>
        <dbReference type="EC" id="2.7.13.3"/>
    </reaction>
</comment>
<dbReference type="EC" id="2.7.13.3" evidence="2"/>
<dbReference type="InterPro" id="IPR003594">
    <property type="entry name" value="HATPase_dom"/>
</dbReference>
<dbReference type="PANTHER" id="PTHR43711:SF1">
    <property type="entry name" value="HISTIDINE KINASE 1"/>
    <property type="match status" value="1"/>
</dbReference>
<evidence type="ECO:0000256" key="5">
    <source>
        <dbReference type="ARBA" id="ARBA00023012"/>
    </source>
</evidence>
<dbReference type="InterPro" id="IPR005467">
    <property type="entry name" value="His_kinase_dom"/>
</dbReference>
<dbReference type="PRINTS" id="PR00344">
    <property type="entry name" value="BCTRLSENSOR"/>
</dbReference>
<evidence type="ECO:0000256" key="3">
    <source>
        <dbReference type="ARBA" id="ARBA00022679"/>
    </source>
</evidence>
<dbReference type="InterPro" id="IPR004358">
    <property type="entry name" value="Sig_transdc_His_kin-like_C"/>
</dbReference>
<dbReference type="PROSITE" id="PS50109">
    <property type="entry name" value="HIS_KIN"/>
    <property type="match status" value="1"/>
</dbReference>
<feature type="domain" description="Histidine kinase" evidence="6">
    <location>
        <begin position="23"/>
        <end position="240"/>
    </location>
</feature>
<evidence type="ECO:0000313" key="8">
    <source>
        <dbReference type="Proteomes" id="UP001300383"/>
    </source>
</evidence>
<dbReference type="EMBL" id="JASGBQ010000012">
    <property type="protein sequence ID" value="MDI9242436.1"/>
    <property type="molecule type" value="Genomic_DNA"/>
</dbReference>
<evidence type="ECO:0000313" key="7">
    <source>
        <dbReference type="EMBL" id="MDI9242436.1"/>
    </source>
</evidence>
<keyword evidence="5" id="KW-0902">Two-component regulatory system</keyword>
<dbReference type="SUPFAM" id="SSF55874">
    <property type="entry name" value="ATPase domain of HSP90 chaperone/DNA topoisomerase II/histidine kinase"/>
    <property type="match status" value="1"/>
</dbReference>
<sequence>MENQDLKRHLEEAGTNLHMTLSTVSHELCNTLTLLMGTSRLLEQEHPKITSDENWINLCSDLTHMQAFLADLTAFGSAQEITLSRELLDLNSMMNEICRTCQPLFDSLHKRLVLSCLPFPAIVYADSGKLCHVFTNLIKNGLEALGTEGTVSLRIRSASKEEASVIGSKAVAVEIKDSGSGIPKDLLEKIFKPFYTNKPQGTGLGLPIARAIIHAHSGTLTASSHPGKGSVFTVVLPALPTSSK</sequence>
<dbReference type="AlphaFoldDB" id="A0AAP4BCX0"/>
<keyword evidence="3" id="KW-0808">Transferase</keyword>
<proteinExistence type="predicted"/>
<comment type="caution">
    <text evidence="7">The sequence shown here is derived from an EMBL/GenBank/DDBJ whole genome shotgun (WGS) entry which is preliminary data.</text>
</comment>
<dbReference type="GO" id="GO:0000160">
    <property type="term" value="P:phosphorelay signal transduction system"/>
    <property type="evidence" value="ECO:0007669"/>
    <property type="project" value="UniProtKB-KW"/>
</dbReference>
<evidence type="ECO:0000256" key="1">
    <source>
        <dbReference type="ARBA" id="ARBA00000085"/>
    </source>
</evidence>
<dbReference type="Pfam" id="PF02518">
    <property type="entry name" value="HATPase_c"/>
    <property type="match status" value="1"/>
</dbReference>
<dbReference type="InterPro" id="IPR050736">
    <property type="entry name" value="Sensor_HK_Regulatory"/>
</dbReference>
<keyword evidence="8" id="KW-1185">Reference proteome</keyword>
<keyword evidence="4 7" id="KW-0418">Kinase</keyword>
<dbReference type="PANTHER" id="PTHR43711">
    <property type="entry name" value="TWO-COMPONENT HISTIDINE KINASE"/>
    <property type="match status" value="1"/>
</dbReference>
<dbReference type="Proteomes" id="UP001300383">
    <property type="component" value="Unassembled WGS sequence"/>
</dbReference>
<name>A0AAP4BCX0_9FIRM</name>